<proteinExistence type="inferred from homology"/>
<dbReference type="Proteomes" id="UP000326759">
    <property type="component" value="Unassembled WGS sequence"/>
</dbReference>
<accession>A0A5N5T6G7</accession>
<comment type="caution">
    <text evidence="3">The sequence shown here is derived from an EMBL/GenBank/DDBJ whole genome shotgun (WGS) entry which is preliminary data.</text>
</comment>
<dbReference type="CDD" id="cd02440">
    <property type="entry name" value="AdoMet_MTases"/>
    <property type="match status" value="1"/>
</dbReference>
<reference evidence="3 4" key="1">
    <citation type="journal article" date="2019" name="PLoS Biol.">
        <title>Sex chromosomes control vertical transmission of feminizing Wolbachia symbionts in an isopod.</title>
        <authorList>
            <person name="Becking T."/>
            <person name="Chebbi M.A."/>
            <person name="Giraud I."/>
            <person name="Moumen B."/>
            <person name="Laverre T."/>
            <person name="Caubet Y."/>
            <person name="Peccoud J."/>
            <person name="Gilbert C."/>
            <person name="Cordaux R."/>
        </authorList>
    </citation>
    <scope>NUCLEOTIDE SEQUENCE [LARGE SCALE GENOMIC DNA]</scope>
    <source>
        <strain evidence="3">ANa2</strain>
        <tissue evidence="3">Whole body excluding digestive tract and cuticle</tissue>
    </source>
</reference>
<dbReference type="GO" id="GO:0004719">
    <property type="term" value="F:protein-L-isoaspartate (D-aspartate) O-methyltransferase activity"/>
    <property type="evidence" value="ECO:0007669"/>
    <property type="project" value="InterPro"/>
</dbReference>
<evidence type="ECO:0000256" key="1">
    <source>
        <dbReference type="ARBA" id="ARBA00005369"/>
    </source>
</evidence>
<name>A0A5N5T6G7_9CRUS</name>
<organism evidence="3 4">
    <name type="scientific">Armadillidium nasatum</name>
    <dbReference type="NCBI Taxonomy" id="96803"/>
    <lineage>
        <taxon>Eukaryota</taxon>
        <taxon>Metazoa</taxon>
        <taxon>Ecdysozoa</taxon>
        <taxon>Arthropoda</taxon>
        <taxon>Crustacea</taxon>
        <taxon>Multicrustacea</taxon>
        <taxon>Malacostraca</taxon>
        <taxon>Eumalacostraca</taxon>
        <taxon>Peracarida</taxon>
        <taxon>Isopoda</taxon>
        <taxon>Oniscidea</taxon>
        <taxon>Crinocheta</taxon>
        <taxon>Armadillidiidae</taxon>
        <taxon>Armadillidium</taxon>
    </lineage>
</organism>
<dbReference type="GO" id="GO:0005737">
    <property type="term" value="C:cytoplasm"/>
    <property type="evidence" value="ECO:0007669"/>
    <property type="project" value="TreeGrafter"/>
</dbReference>
<dbReference type="Pfam" id="PF01135">
    <property type="entry name" value="PCMT"/>
    <property type="match status" value="1"/>
</dbReference>
<dbReference type="Gene3D" id="3.40.50.150">
    <property type="entry name" value="Vaccinia Virus protein VP39"/>
    <property type="match status" value="1"/>
</dbReference>
<dbReference type="InterPro" id="IPR029063">
    <property type="entry name" value="SAM-dependent_MTases_sf"/>
</dbReference>
<keyword evidence="4" id="KW-1185">Reference proteome</keyword>
<evidence type="ECO:0000313" key="3">
    <source>
        <dbReference type="EMBL" id="KAB7502186.1"/>
    </source>
</evidence>
<feature type="region of interest" description="Disordered" evidence="2">
    <location>
        <begin position="275"/>
        <end position="321"/>
    </location>
</feature>
<dbReference type="OrthoDB" id="10257972at2759"/>
<dbReference type="InterPro" id="IPR000682">
    <property type="entry name" value="PCMT"/>
</dbReference>
<dbReference type="SUPFAM" id="SSF53335">
    <property type="entry name" value="S-adenosyl-L-methionine-dependent methyltransferases"/>
    <property type="match status" value="1"/>
</dbReference>
<keyword evidence="3" id="KW-0808">Transferase</keyword>
<dbReference type="GO" id="GO:0032259">
    <property type="term" value="P:methylation"/>
    <property type="evidence" value="ECO:0007669"/>
    <property type="project" value="UniProtKB-KW"/>
</dbReference>
<evidence type="ECO:0000313" key="4">
    <source>
        <dbReference type="Proteomes" id="UP000326759"/>
    </source>
</evidence>
<dbReference type="PANTHER" id="PTHR11579">
    <property type="entry name" value="PROTEIN-L-ISOASPARTATE O-METHYLTRANSFERASE"/>
    <property type="match status" value="1"/>
</dbReference>
<protein>
    <submittedName>
        <fullName evidence="3">Protein-L-isoaspartate O-methyltransferase domain-containing protein 1</fullName>
    </submittedName>
</protein>
<feature type="region of interest" description="Disordered" evidence="2">
    <location>
        <begin position="342"/>
        <end position="367"/>
    </location>
</feature>
<comment type="similarity">
    <text evidence="1">Belongs to the methyltransferase superfamily. L-isoaspartyl/D-aspartyl protein methyltransferase family.</text>
</comment>
<feature type="compositionally biased region" description="Acidic residues" evidence="2">
    <location>
        <begin position="353"/>
        <end position="367"/>
    </location>
</feature>
<keyword evidence="3" id="KW-0489">Methyltransferase</keyword>
<feature type="compositionally biased region" description="Basic and acidic residues" evidence="2">
    <location>
        <begin position="307"/>
        <end position="316"/>
    </location>
</feature>
<dbReference type="AlphaFoldDB" id="A0A5N5T6G7"/>
<gene>
    <name evidence="3" type="primary">Pcmtd1_1</name>
    <name evidence="3" type="ORF">Anas_13717</name>
</gene>
<evidence type="ECO:0000256" key="2">
    <source>
        <dbReference type="SAM" id="MobiDB-lite"/>
    </source>
</evidence>
<sequence length="367" mass="40810">MGGVVSAGVDNDDLVDKLKEADYIKTENVEKIFRLVDRGCYMTKDSQSIAYRDNAWRNGNLHISAPCIYAQVMEGLKLGPGMSFLNLGSGTGYLSTMAGLIIGPTGINHGVELHGDVVEYARERLAWFLANTGSVDVSFFCEPQFSQGNALCIKEEKMLYDRVYCGASCPSSHENYMKNLIKVNGILVMPRNDKLLKIVRTGENSWCTESLLPVSFSSLIMPDNSLTAEEVELPSVNLISLQELSREAIRKHFRDCIEKENESLKKAFIYIIPPKPSPKSRKTPMSCLNGNHPKVAMSDTENDTDDSEARDGEWERLSSSQSLHESMHSAFLELARSFINRGTRETSDGNNDLVEEQEGEEECGSRG</sequence>
<dbReference type="EMBL" id="SEYY01008346">
    <property type="protein sequence ID" value="KAB7502186.1"/>
    <property type="molecule type" value="Genomic_DNA"/>
</dbReference>
<dbReference type="PANTHER" id="PTHR11579:SF9">
    <property type="entry name" value="PROTEIN-L-ISOASPARTATE O-METHYLTRANSFERASE"/>
    <property type="match status" value="1"/>
</dbReference>